<sequence length="65" mass="7392">MPTKTGQNLNILLQNLIRDSASTVYYMDTKAPDFIVKSGAFPALCGMKVWVFPYFSPRRRYTSPS</sequence>
<protein>
    <submittedName>
        <fullName evidence="1">Uncharacterized protein</fullName>
    </submittedName>
</protein>
<accession>A0A8S5MGP0</accession>
<name>A0A8S5MGP0_9VIRU</name>
<proteinExistence type="predicted"/>
<reference evidence="1" key="1">
    <citation type="journal article" date="2021" name="Proc. Natl. Acad. Sci. U.S.A.">
        <title>A Catalog of Tens of Thousands of Viruses from Human Metagenomes Reveals Hidden Associations with Chronic Diseases.</title>
        <authorList>
            <person name="Tisza M.J."/>
            <person name="Buck C.B."/>
        </authorList>
    </citation>
    <scope>NUCLEOTIDE SEQUENCE</scope>
    <source>
        <strain evidence="1">CtrsQ3</strain>
    </source>
</reference>
<evidence type="ECO:0000313" key="1">
    <source>
        <dbReference type="EMBL" id="DAD81223.1"/>
    </source>
</evidence>
<dbReference type="EMBL" id="BK014897">
    <property type="protein sequence ID" value="DAD81223.1"/>
    <property type="molecule type" value="Genomic_DNA"/>
</dbReference>
<organism evidence="1">
    <name type="scientific">Phage sp. ctrsQ3</name>
    <dbReference type="NCBI Taxonomy" id="2826752"/>
    <lineage>
        <taxon>Viruses</taxon>
    </lineage>
</organism>